<dbReference type="Proteomes" id="UP000000417">
    <property type="component" value="Chromosome"/>
</dbReference>
<reference evidence="1 2" key="1">
    <citation type="journal article" date="2004" name="Nucleic Acids Res.">
        <title>Genome sequence of Symbiobacterium thermophilum, an uncultivable bacterium that depends on microbial commensalism.</title>
        <authorList>
            <person name="Ueda K."/>
            <person name="Yamashita A."/>
            <person name="Ishikawa J."/>
            <person name="Shimada M."/>
            <person name="Watsuji T."/>
            <person name="Morimura K."/>
            <person name="Ikeda H."/>
            <person name="Hattori M."/>
            <person name="Beppu T."/>
        </authorList>
    </citation>
    <scope>NUCLEOTIDE SEQUENCE [LARGE SCALE GENOMIC DNA]</scope>
    <source>
        <strain evidence="2">T / IAM 14863</strain>
    </source>
</reference>
<dbReference type="EMBL" id="AP006840">
    <property type="protein sequence ID" value="BAD41261.1"/>
    <property type="molecule type" value="Genomic_DNA"/>
</dbReference>
<dbReference type="AlphaFoldDB" id="Q67M34"/>
<name>Q67M34_SYMTH</name>
<sequence length="215" mass="23767">MPLLLRRNVGIDSPLQEPLNVLLTEVPCIGRNLLRHLIDIGFDLLHHGDQVRSICRLVCYGSSDDNLRIGIDDGLGVVPLDELLIRAFHDPGIGIRKVALRCWCGFCLRPLPPTTALGPLGSRLLGRLMFVSAGPQAHFGFQSSLGFLNLGQPPLTEAEFFGQFIPTTMWAEAVILGLVSLLGFLEQLCDLRLQALFFLHHPAVSSSPCAWRRWP</sequence>
<evidence type="ECO:0000313" key="1">
    <source>
        <dbReference type="EMBL" id="BAD41261.1"/>
    </source>
</evidence>
<evidence type="ECO:0000313" key="2">
    <source>
        <dbReference type="Proteomes" id="UP000000417"/>
    </source>
</evidence>
<gene>
    <name evidence="1" type="ordered locus">STH2276</name>
</gene>
<dbReference type="HOGENOM" id="CLU_1282671_0_0_9"/>
<organism evidence="1 2">
    <name type="scientific">Symbiobacterium thermophilum (strain DSM 24528 / JCM 14929 / IAM 14863 / T)</name>
    <dbReference type="NCBI Taxonomy" id="292459"/>
    <lineage>
        <taxon>Bacteria</taxon>
        <taxon>Bacillati</taxon>
        <taxon>Bacillota</taxon>
        <taxon>Clostridia</taxon>
        <taxon>Eubacteriales</taxon>
        <taxon>Symbiobacteriaceae</taxon>
        <taxon>Symbiobacterium</taxon>
    </lineage>
</organism>
<protein>
    <submittedName>
        <fullName evidence="1">Uncharacterized protein</fullName>
    </submittedName>
</protein>
<proteinExistence type="predicted"/>
<dbReference type="KEGG" id="sth:STH2276"/>
<accession>Q67M34</accession>
<keyword evidence="2" id="KW-1185">Reference proteome</keyword>